<feature type="compositionally biased region" description="Acidic residues" evidence="2">
    <location>
        <begin position="377"/>
        <end position="387"/>
    </location>
</feature>
<proteinExistence type="predicted"/>
<evidence type="ECO:0000259" key="4">
    <source>
        <dbReference type="PROSITE" id="PS50106"/>
    </source>
</evidence>
<evidence type="ECO:0000256" key="3">
    <source>
        <dbReference type="SAM" id="SignalP"/>
    </source>
</evidence>
<dbReference type="EC" id="3.4.21.107" evidence="5"/>
<dbReference type="GO" id="GO:0006508">
    <property type="term" value="P:proteolysis"/>
    <property type="evidence" value="ECO:0007669"/>
    <property type="project" value="UniProtKB-KW"/>
</dbReference>
<dbReference type="OrthoDB" id="255839at2"/>
<dbReference type="PANTHER" id="PTHR42837">
    <property type="entry name" value="REGULATOR OF SIGMA-E PROTEASE RSEP"/>
    <property type="match status" value="1"/>
</dbReference>
<organism evidence="5 6">
    <name type="scientific">Rosistilla ulvae</name>
    <dbReference type="NCBI Taxonomy" id="1930277"/>
    <lineage>
        <taxon>Bacteria</taxon>
        <taxon>Pseudomonadati</taxon>
        <taxon>Planctomycetota</taxon>
        <taxon>Planctomycetia</taxon>
        <taxon>Pirellulales</taxon>
        <taxon>Pirellulaceae</taxon>
        <taxon>Rosistilla</taxon>
    </lineage>
</organism>
<dbReference type="GO" id="GO:0004222">
    <property type="term" value="F:metalloendopeptidase activity"/>
    <property type="evidence" value="ECO:0007669"/>
    <property type="project" value="InterPro"/>
</dbReference>
<feature type="region of interest" description="Disordered" evidence="2">
    <location>
        <begin position="407"/>
        <end position="426"/>
    </location>
</feature>
<feature type="compositionally biased region" description="Basic and acidic residues" evidence="2">
    <location>
        <begin position="407"/>
        <end position="420"/>
    </location>
</feature>
<gene>
    <name evidence="5" type="primary">mucD_3</name>
    <name evidence="5" type="ORF">EC9_35100</name>
</gene>
<keyword evidence="5" id="KW-0645">Protease</keyword>
<dbReference type="SUPFAM" id="SSF50156">
    <property type="entry name" value="PDZ domain-like"/>
    <property type="match status" value="2"/>
</dbReference>
<dbReference type="InterPro" id="IPR004387">
    <property type="entry name" value="Pept_M50_Zn"/>
</dbReference>
<comment type="cofactor">
    <cofactor evidence="1">
        <name>Zn(2+)</name>
        <dbReference type="ChEBI" id="CHEBI:29105"/>
    </cofactor>
</comment>
<evidence type="ECO:0000313" key="6">
    <source>
        <dbReference type="Proteomes" id="UP000319557"/>
    </source>
</evidence>
<dbReference type="Gene3D" id="2.30.42.10">
    <property type="match status" value="2"/>
</dbReference>
<feature type="domain" description="PDZ" evidence="4">
    <location>
        <begin position="192"/>
        <end position="274"/>
    </location>
</feature>
<dbReference type="PANTHER" id="PTHR42837:SF2">
    <property type="entry name" value="MEMBRANE METALLOPROTEASE ARASP2, CHLOROPLASTIC-RELATED"/>
    <property type="match status" value="1"/>
</dbReference>
<feature type="compositionally biased region" description="Pro residues" evidence="2">
    <location>
        <begin position="362"/>
        <end position="373"/>
    </location>
</feature>
<keyword evidence="6" id="KW-1185">Reference proteome</keyword>
<keyword evidence="3" id="KW-0732">Signal</keyword>
<dbReference type="Pfam" id="PF13180">
    <property type="entry name" value="PDZ_2"/>
    <property type="match status" value="2"/>
</dbReference>
<dbReference type="InterPro" id="IPR001478">
    <property type="entry name" value="PDZ"/>
</dbReference>
<dbReference type="RefSeq" id="WP_145346951.1">
    <property type="nucleotide sequence ID" value="NZ_CP036261.1"/>
</dbReference>
<evidence type="ECO:0000256" key="1">
    <source>
        <dbReference type="ARBA" id="ARBA00001947"/>
    </source>
</evidence>
<feature type="region of interest" description="Disordered" evidence="2">
    <location>
        <begin position="328"/>
        <end position="393"/>
    </location>
</feature>
<accession>A0A517M359</accession>
<dbReference type="Proteomes" id="UP000319557">
    <property type="component" value="Chromosome"/>
</dbReference>
<feature type="region of interest" description="Disordered" evidence="2">
    <location>
        <begin position="65"/>
        <end position="92"/>
    </location>
</feature>
<dbReference type="InterPro" id="IPR036034">
    <property type="entry name" value="PDZ_sf"/>
</dbReference>
<feature type="domain" description="PDZ" evidence="4">
    <location>
        <begin position="75"/>
        <end position="140"/>
    </location>
</feature>
<evidence type="ECO:0000256" key="2">
    <source>
        <dbReference type="SAM" id="MobiDB-lite"/>
    </source>
</evidence>
<dbReference type="AlphaFoldDB" id="A0A517M359"/>
<name>A0A517M359_9BACT</name>
<dbReference type="GO" id="GO:0016020">
    <property type="term" value="C:membrane"/>
    <property type="evidence" value="ECO:0007669"/>
    <property type="project" value="InterPro"/>
</dbReference>
<sequence precursor="true">MFRRFKKSAVFFTCPIPLAVMLLFGRADAQQLPAPTQDAPVVIGETPGLPQAVPTQRANALPEPYLLPQQDPQSDAPATASKQRPSLGVVAEERSDRAGLTVLSVRELSPAEQAGVRVGDILTGLNGRQATTIEDVSDALSPLRAGDPVAIEVSRDGKFFELRAAMSDAPPPVSDVVPVGPESEPGEMANGESRGVLGVRVEDAAAPRSGAPALRGARVVSVSAHSPAESIGIRPGDTIVSIDGQVMYGARELTNFMVTARAGQSVEIGYYQDRVLRRKRITLADSGQPMSADAEYGERDIAPGIVIRPGANVGEILQDVGRSIDSFLGPRRAPAMPQPAPLNSFAPRGPAAIPAPQSMAPKPQPTIPTPASKPEPAEEITQSDDASEVVRLRQQVQELLERMQQLEKQVEQAEQPKADADETEAP</sequence>
<dbReference type="SMART" id="SM00228">
    <property type="entry name" value="PDZ"/>
    <property type="match status" value="2"/>
</dbReference>
<feature type="chain" id="PRO_5022039789" evidence="3">
    <location>
        <begin position="30"/>
        <end position="426"/>
    </location>
</feature>
<evidence type="ECO:0000313" key="5">
    <source>
        <dbReference type="EMBL" id="QDS89311.1"/>
    </source>
</evidence>
<reference evidence="5 6" key="1">
    <citation type="submission" date="2019-02" db="EMBL/GenBank/DDBJ databases">
        <title>Deep-cultivation of Planctomycetes and their phenomic and genomic characterization uncovers novel biology.</title>
        <authorList>
            <person name="Wiegand S."/>
            <person name="Jogler M."/>
            <person name="Boedeker C."/>
            <person name="Pinto D."/>
            <person name="Vollmers J."/>
            <person name="Rivas-Marin E."/>
            <person name="Kohn T."/>
            <person name="Peeters S.H."/>
            <person name="Heuer A."/>
            <person name="Rast P."/>
            <person name="Oberbeckmann S."/>
            <person name="Bunk B."/>
            <person name="Jeske O."/>
            <person name="Meyerdierks A."/>
            <person name="Storesund J.E."/>
            <person name="Kallscheuer N."/>
            <person name="Luecker S."/>
            <person name="Lage O.M."/>
            <person name="Pohl T."/>
            <person name="Merkel B.J."/>
            <person name="Hornburger P."/>
            <person name="Mueller R.-W."/>
            <person name="Bruemmer F."/>
            <person name="Labrenz M."/>
            <person name="Spormann A.M."/>
            <person name="Op den Camp H."/>
            <person name="Overmann J."/>
            <person name="Amann R."/>
            <person name="Jetten M.S.M."/>
            <person name="Mascher T."/>
            <person name="Medema M.H."/>
            <person name="Devos D.P."/>
            <person name="Kaster A.-K."/>
            <person name="Ovreas L."/>
            <person name="Rohde M."/>
            <person name="Galperin M.Y."/>
            <person name="Jogler C."/>
        </authorList>
    </citation>
    <scope>NUCLEOTIDE SEQUENCE [LARGE SCALE GENOMIC DNA]</scope>
    <source>
        <strain evidence="5 6">EC9</strain>
    </source>
</reference>
<dbReference type="KEGG" id="ruv:EC9_35100"/>
<feature type="signal peptide" evidence="3">
    <location>
        <begin position="1"/>
        <end position="29"/>
    </location>
</feature>
<keyword evidence="5" id="KW-0378">Hydrolase</keyword>
<dbReference type="EMBL" id="CP036261">
    <property type="protein sequence ID" value="QDS89311.1"/>
    <property type="molecule type" value="Genomic_DNA"/>
</dbReference>
<dbReference type="PROSITE" id="PS50106">
    <property type="entry name" value="PDZ"/>
    <property type="match status" value="2"/>
</dbReference>
<protein>
    <submittedName>
        <fullName evidence="5">Putative periplasmic serine endoprotease DegP-like</fullName>
        <ecNumber evidence="5">3.4.21.107</ecNumber>
    </submittedName>
</protein>